<dbReference type="InterPro" id="IPR029045">
    <property type="entry name" value="ClpP/crotonase-like_dom_sf"/>
</dbReference>
<dbReference type="Proteomes" id="UP000193963">
    <property type="component" value="Unassembled WGS sequence"/>
</dbReference>
<evidence type="ECO:0000256" key="1">
    <source>
        <dbReference type="ARBA" id="ARBA00005254"/>
    </source>
</evidence>
<dbReference type="FunFam" id="1.10.12.10:FF:000001">
    <property type="entry name" value="Probable enoyl-CoA hydratase, mitochondrial"/>
    <property type="match status" value="1"/>
</dbReference>
<reference evidence="4 5" key="1">
    <citation type="submission" date="2017-03" db="EMBL/GenBank/DDBJ databases">
        <authorList>
            <person name="Afonso C.L."/>
            <person name="Miller P.J."/>
            <person name="Scott M.A."/>
            <person name="Spackman E."/>
            <person name="Goraichik I."/>
            <person name="Dimitrov K.M."/>
            <person name="Suarez D.L."/>
            <person name="Swayne D.E."/>
        </authorList>
    </citation>
    <scope>NUCLEOTIDE SEQUENCE [LARGE SCALE GENOMIC DNA]</scope>
    <source>
        <strain evidence="4 5">CECT 7751</strain>
    </source>
</reference>
<dbReference type="GO" id="GO:0016836">
    <property type="term" value="F:hydro-lyase activity"/>
    <property type="evidence" value="ECO:0007669"/>
    <property type="project" value="UniProtKB-ARBA"/>
</dbReference>
<dbReference type="Pfam" id="PF00378">
    <property type="entry name" value="ECH_1"/>
    <property type="match status" value="1"/>
</dbReference>
<keyword evidence="2 4" id="KW-0456">Lyase</keyword>
<organism evidence="4 5">
    <name type="scientific">Pseudooceanicola marinus</name>
    <dbReference type="NCBI Taxonomy" id="396013"/>
    <lineage>
        <taxon>Bacteria</taxon>
        <taxon>Pseudomonadati</taxon>
        <taxon>Pseudomonadota</taxon>
        <taxon>Alphaproteobacteria</taxon>
        <taxon>Rhodobacterales</taxon>
        <taxon>Paracoccaceae</taxon>
        <taxon>Pseudooceanicola</taxon>
    </lineage>
</organism>
<keyword evidence="5" id="KW-1185">Reference proteome</keyword>
<evidence type="ECO:0000313" key="4">
    <source>
        <dbReference type="EMBL" id="SLN30604.1"/>
    </source>
</evidence>
<dbReference type="InterPro" id="IPR014748">
    <property type="entry name" value="Enoyl-CoA_hydra_C"/>
</dbReference>
<evidence type="ECO:0000256" key="3">
    <source>
        <dbReference type="RuleBase" id="RU003707"/>
    </source>
</evidence>
<dbReference type="PROSITE" id="PS00166">
    <property type="entry name" value="ENOYL_COA_HYDRATASE"/>
    <property type="match status" value="1"/>
</dbReference>
<evidence type="ECO:0000313" key="5">
    <source>
        <dbReference type="Proteomes" id="UP000193963"/>
    </source>
</evidence>
<protein>
    <submittedName>
        <fullName evidence="4">Carnitinyl-CoA dehydratase</fullName>
        <ecNumber evidence="4">4.2.1.-</ecNumber>
    </submittedName>
</protein>
<dbReference type="EMBL" id="FWFN01000002">
    <property type="protein sequence ID" value="SLN30604.1"/>
    <property type="molecule type" value="Genomic_DNA"/>
</dbReference>
<accession>A0A1X6YT63</accession>
<dbReference type="EC" id="4.2.1.-" evidence="4"/>
<dbReference type="Gene3D" id="3.90.226.10">
    <property type="entry name" value="2-enoyl-CoA Hydratase, Chain A, domain 1"/>
    <property type="match status" value="1"/>
</dbReference>
<dbReference type="RefSeq" id="WP_085887180.1">
    <property type="nucleotide sequence ID" value="NZ_FWFN01000002.1"/>
</dbReference>
<dbReference type="InterPro" id="IPR018376">
    <property type="entry name" value="Enoyl-CoA_hyd/isom_CS"/>
</dbReference>
<sequence length="269" mass="29160">MTLPFLYERDGHVATLTFNRPERRNAISPEVACRLADAMGEIAEDDEIRVVILTGAGDKAFCSGGDLALSLPLLSGGRAPETEWDRRFLTDETVHARTALRGFEMTKPIVAAVNGPCMAGGMEILLATDIRLAVPAASFALPEAARGVIPFAGALARLPRQIPYAAAMEMMVANVPMDAETALRHGLINRIVPPEGLMQAAREMADRIAASAPVSVQQIKKTVTEAMGRPLDEGYALEDRAKAIVMQTEDAREGPRAFMEKRAPRYRGY</sequence>
<dbReference type="GO" id="GO:0006635">
    <property type="term" value="P:fatty acid beta-oxidation"/>
    <property type="evidence" value="ECO:0007669"/>
    <property type="project" value="TreeGrafter"/>
</dbReference>
<gene>
    <name evidence="4" type="primary">caiD</name>
    <name evidence="4" type="ORF">PSM7751_01312</name>
</gene>
<dbReference type="Gene3D" id="1.10.12.10">
    <property type="entry name" value="Lyase 2-enoyl-coa Hydratase, Chain A, domain 2"/>
    <property type="match status" value="1"/>
</dbReference>
<dbReference type="CDD" id="cd06558">
    <property type="entry name" value="crotonase-like"/>
    <property type="match status" value="1"/>
</dbReference>
<name>A0A1X6YT63_9RHOB</name>
<evidence type="ECO:0000256" key="2">
    <source>
        <dbReference type="ARBA" id="ARBA00023239"/>
    </source>
</evidence>
<dbReference type="SUPFAM" id="SSF52096">
    <property type="entry name" value="ClpP/crotonase"/>
    <property type="match status" value="1"/>
</dbReference>
<dbReference type="OrthoDB" id="9775794at2"/>
<dbReference type="InterPro" id="IPR001753">
    <property type="entry name" value="Enoyl-CoA_hydra/iso"/>
</dbReference>
<dbReference type="AlphaFoldDB" id="A0A1X6YT63"/>
<dbReference type="PANTHER" id="PTHR11941">
    <property type="entry name" value="ENOYL-COA HYDRATASE-RELATED"/>
    <property type="match status" value="1"/>
</dbReference>
<proteinExistence type="inferred from homology"/>
<comment type="similarity">
    <text evidence="1 3">Belongs to the enoyl-CoA hydratase/isomerase family.</text>
</comment>
<dbReference type="PANTHER" id="PTHR11941:SF54">
    <property type="entry name" value="ENOYL-COA HYDRATASE, MITOCHONDRIAL"/>
    <property type="match status" value="1"/>
</dbReference>